<dbReference type="PANTHER" id="PTHR11003">
    <property type="entry name" value="POTASSIUM CHANNEL, SUBFAMILY K"/>
    <property type="match status" value="1"/>
</dbReference>
<dbReference type="InterPro" id="IPR003280">
    <property type="entry name" value="2pore_dom_K_chnl"/>
</dbReference>
<sequence length="280" mass="31957">MGLQPEERFLFLRYLRGKIRNLKDPFVFGLLSSFNLAVSLGFQGIVSYFLFWRIVIKDTHFRMPFRNTEYMSRCAKCRYYFQAGSTFVFSHIGLCGLVFGYTVLGAFTFVALEAANEQSKRANDTRKERIINQLWQLTMSGEYINETSWTENATMMLKNFESKLVKTMRKDGYDGNDDTSNLQWSFSGALLYSIIVITTIGYGNIAPKTDAGKVVTILYAIVGIPLLLLCLSNIGDAMAHSFKFIYWKVCCYCCPSPQHSQSHRKVAPTDPVGIHRKQKL</sequence>
<evidence type="ECO:0000313" key="11">
    <source>
        <dbReference type="EMBL" id="GIY90752.1"/>
    </source>
</evidence>
<dbReference type="InterPro" id="IPR013099">
    <property type="entry name" value="K_chnl_dom"/>
</dbReference>
<feature type="transmembrane region" description="Helical" evidence="9">
    <location>
        <begin position="217"/>
        <end position="235"/>
    </location>
</feature>
<keyword evidence="6 9" id="KW-0472">Membrane</keyword>
<evidence type="ECO:0000256" key="9">
    <source>
        <dbReference type="SAM" id="Phobius"/>
    </source>
</evidence>
<dbReference type="AlphaFoldDB" id="A0AAV4X820"/>
<dbReference type="GO" id="GO:0022841">
    <property type="term" value="F:potassium ion leak channel activity"/>
    <property type="evidence" value="ECO:0007669"/>
    <property type="project" value="TreeGrafter"/>
</dbReference>
<reference evidence="11 12" key="1">
    <citation type="submission" date="2021-06" db="EMBL/GenBank/DDBJ databases">
        <title>Caerostris extrusa draft genome.</title>
        <authorList>
            <person name="Kono N."/>
            <person name="Arakawa K."/>
        </authorList>
    </citation>
    <scope>NUCLEOTIDE SEQUENCE [LARGE SCALE GENOMIC DNA]</scope>
</reference>
<dbReference type="Gene3D" id="1.10.287.70">
    <property type="match status" value="1"/>
</dbReference>
<evidence type="ECO:0000256" key="1">
    <source>
        <dbReference type="ARBA" id="ARBA00004141"/>
    </source>
</evidence>
<evidence type="ECO:0000256" key="4">
    <source>
        <dbReference type="ARBA" id="ARBA00022989"/>
    </source>
</evidence>
<feature type="domain" description="Potassium channel" evidence="10">
    <location>
        <begin position="181"/>
        <end position="238"/>
    </location>
</feature>
<keyword evidence="4 9" id="KW-1133">Transmembrane helix</keyword>
<dbReference type="EMBL" id="BPLR01017348">
    <property type="protein sequence ID" value="GIY90752.1"/>
    <property type="molecule type" value="Genomic_DNA"/>
</dbReference>
<dbReference type="Pfam" id="PF07885">
    <property type="entry name" value="Ion_trans_2"/>
    <property type="match status" value="1"/>
</dbReference>
<accession>A0AAV4X820</accession>
<comment type="caution">
    <text evidence="11">The sequence shown here is derived from an EMBL/GenBank/DDBJ whole genome shotgun (WGS) entry which is preliminary data.</text>
</comment>
<dbReference type="GO" id="GO:0030322">
    <property type="term" value="P:stabilization of membrane potential"/>
    <property type="evidence" value="ECO:0007669"/>
    <property type="project" value="TreeGrafter"/>
</dbReference>
<keyword evidence="12" id="KW-1185">Reference proteome</keyword>
<evidence type="ECO:0000256" key="8">
    <source>
        <dbReference type="SAM" id="MobiDB-lite"/>
    </source>
</evidence>
<proteinExistence type="predicted"/>
<evidence type="ECO:0000256" key="7">
    <source>
        <dbReference type="ARBA" id="ARBA00023303"/>
    </source>
</evidence>
<gene>
    <name evidence="11" type="primary">X975_17106</name>
    <name evidence="11" type="ORF">CEXT_222281</name>
</gene>
<evidence type="ECO:0000259" key="10">
    <source>
        <dbReference type="Pfam" id="PF07885"/>
    </source>
</evidence>
<keyword evidence="5" id="KW-0406">Ion transport</keyword>
<evidence type="ECO:0000256" key="5">
    <source>
        <dbReference type="ARBA" id="ARBA00023065"/>
    </source>
</evidence>
<dbReference type="GO" id="GO:0005886">
    <property type="term" value="C:plasma membrane"/>
    <property type="evidence" value="ECO:0007669"/>
    <property type="project" value="TreeGrafter"/>
</dbReference>
<feature type="transmembrane region" description="Helical" evidence="9">
    <location>
        <begin position="88"/>
        <end position="112"/>
    </location>
</feature>
<feature type="transmembrane region" description="Helical" evidence="9">
    <location>
        <begin position="26"/>
        <end position="51"/>
    </location>
</feature>
<evidence type="ECO:0000256" key="2">
    <source>
        <dbReference type="ARBA" id="ARBA00022448"/>
    </source>
</evidence>
<comment type="subcellular location">
    <subcellularLocation>
        <location evidence="1">Membrane</location>
        <topology evidence="1">Multi-pass membrane protein</topology>
    </subcellularLocation>
</comment>
<name>A0AAV4X820_CAEEX</name>
<dbReference type="Proteomes" id="UP001054945">
    <property type="component" value="Unassembled WGS sequence"/>
</dbReference>
<feature type="transmembrane region" description="Helical" evidence="9">
    <location>
        <begin position="189"/>
        <end position="205"/>
    </location>
</feature>
<evidence type="ECO:0000256" key="6">
    <source>
        <dbReference type="ARBA" id="ARBA00023136"/>
    </source>
</evidence>
<dbReference type="GO" id="GO:0015271">
    <property type="term" value="F:outward rectifier potassium channel activity"/>
    <property type="evidence" value="ECO:0007669"/>
    <property type="project" value="TreeGrafter"/>
</dbReference>
<organism evidence="11 12">
    <name type="scientific">Caerostris extrusa</name>
    <name type="common">Bark spider</name>
    <name type="synonym">Caerostris bankana</name>
    <dbReference type="NCBI Taxonomy" id="172846"/>
    <lineage>
        <taxon>Eukaryota</taxon>
        <taxon>Metazoa</taxon>
        <taxon>Ecdysozoa</taxon>
        <taxon>Arthropoda</taxon>
        <taxon>Chelicerata</taxon>
        <taxon>Arachnida</taxon>
        <taxon>Araneae</taxon>
        <taxon>Araneomorphae</taxon>
        <taxon>Entelegynae</taxon>
        <taxon>Araneoidea</taxon>
        <taxon>Araneidae</taxon>
        <taxon>Caerostris</taxon>
    </lineage>
</organism>
<keyword evidence="2" id="KW-0813">Transport</keyword>
<protein>
    <submittedName>
        <fullName evidence="11">Potassium channel subfamily K member 18</fullName>
    </submittedName>
</protein>
<keyword evidence="3 9" id="KW-0812">Transmembrane</keyword>
<evidence type="ECO:0000313" key="12">
    <source>
        <dbReference type="Proteomes" id="UP001054945"/>
    </source>
</evidence>
<evidence type="ECO:0000256" key="3">
    <source>
        <dbReference type="ARBA" id="ARBA00022692"/>
    </source>
</evidence>
<dbReference type="SUPFAM" id="SSF81324">
    <property type="entry name" value="Voltage-gated potassium channels"/>
    <property type="match status" value="1"/>
</dbReference>
<keyword evidence="7 11" id="KW-0407">Ion channel</keyword>
<feature type="region of interest" description="Disordered" evidence="8">
    <location>
        <begin position="257"/>
        <end position="280"/>
    </location>
</feature>
<dbReference type="PANTHER" id="PTHR11003:SF334">
    <property type="entry name" value="FI03418P"/>
    <property type="match status" value="1"/>
</dbReference>